<protein>
    <submittedName>
        <fullName evidence="10">Putative tail sheath protein</fullName>
    </submittedName>
</protein>
<organism evidence="10">
    <name type="scientific">uncultured Caudovirales phage</name>
    <dbReference type="NCBI Taxonomy" id="2100421"/>
    <lineage>
        <taxon>Viruses</taxon>
        <taxon>Duplodnaviria</taxon>
        <taxon>Heunggongvirae</taxon>
        <taxon>Uroviricota</taxon>
        <taxon>Caudoviricetes</taxon>
        <taxon>Peduoviridae</taxon>
        <taxon>Maltschvirus</taxon>
        <taxon>Maltschvirus maltsch</taxon>
    </lineage>
</organism>
<dbReference type="InterPro" id="IPR035089">
    <property type="entry name" value="Phage_sheath_subtilisin"/>
</dbReference>
<dbReference type="Gene3D" id="3.30.360.90">
    <property type="match status" value="1"/>
</dbReference>
<gene>
    <name evidence="10" type="ORF">8F11_64</name>
</gene>
<keyword evidence="5" id="KW-0946">Virion</keyword>
<evidence type="ECO:0000259" key="9">
    <source>
        <dbReference type="Pfam" id="PF17482"/>
    </source>
</evidence>
<sequence>MANGGQWEATSLPVRPGLYINFRDAAIASIMGGSRGTVAVPIFTYTGGTAEAGKFYTIETVSDGIELVGNANATPITRILEGGAKEVLVYAVPAISGEVTVTEQYANLRDALSVQDFNVFVYPTVIDAAEQTATKAWVADCREEGKHFIYVAGGSTEDDADIADGNARSILLKDDYIVNLVTGVILADGTAVQSADYAAFIAGLIAGTPINKSITYAELPIADVTLRLKNSQVEAALKSGSLVIIKDGNKVRIEQGITTDSDATERGKIRVTRAKQAVATDIPATARDAYIGKVDNNPNGQASLIGAIKAYLELMETDNVLMNPVVTLDPRFKSEGDKVFIAVAYTEVDSMERIFLTITV</sequence>
<evidence type="ECO:0000259" key="8">
    <source>
        <dbReference type="Pfam" id="PF04984"/>
    </source>
</evidence>
<evidence type="ECO:0000313" key="10">
    <source>
        <dbReference type="EMBL" id="ASN68099.1"/>
    </source>
</evidence>
<dbReference type="GO" id="GO:0098027">
    <property type="term" value="C:virus tail, sheath"/>
    <property type="evidence" value="ECO:0007669"/>
    <property type="project" value="UniProtKB-KW"/>
</dbReference>
<evidence type="ECO:0000256" key="4">
    <source>
        <dbReference type="ARBA" id="ARBA00022766"/>
    </source>
</evidence>
<dbReference type="Pfam" id="PF04984">
    <property type="entry name" value="Phage_sheath_1"/>
    <property type="match status" value="1"/>
</dbReference>
<keyword evidence="7" id="KW-1160">Virus entry into host cell</keyword>
<keyword evidence="6" id="KW-1171">Viral genome ejection through host cell envelope</keyword>
<dbReference type="Pfam" id="PF17482">
    <property type="entry name" value="Phage_sheath_1C"/>
    <property type="match status" value="1"/>
</dbReference>
<evidence type="ECO:0000256" key="6">
    <source>
        <dbReference type="ARBA" id="ARBA00023009"/>
    </source>
</evidence>
<proteinExistence type="inferred from homology"/>
<evidence type="ECO:0000256" key="3">
    <source>
        <dbReference type="ARBA" id="ARBA00022732"/>
    </source>
</evidence>
<evidence type="ECO:0000256" key="7">
    <source>
        <dbReference type="ARBA" id="ARBA00023296"/>
    </source>
</evidence>
<keyword evidence="5" id="KW-1229">Viral tail sheath protein</keyword>
<name>A0A2H4J187_9CAUD</name>
<accession>A0A2H4J187</accession>
<evidence type="ECO:0000256" key="2">
    <source>
        <dbReference type="ARBA" id="ARBA00022595"/>
    </source>
</evidence>
<keyword evidence="3" id="KW-1227">Viral tail protein</keyword>
<evidence type="ECO:0000256" key="5">
    <source>
        <dbReference type="ARBA" id="ARBA00023003"/>
    </source>
</evidence>
<evidence type="ECO:0000256" key="1">
    <source>
        <dbReference type="ARBA" id="ARBA00008005"/>
    </source>
</evidence>
<keyword evidence="2" id="KW-1162">Viral penetration into host cytoplasm</keyword>
<dbReference type="EMBL" id="MF417871">
    <property type="protein sequence ID" value="ASN68099.1"/>
    <property type="molecule type" value="Genomic_DNA"/>
</dbReference>
<keyword evidence="4" id="KW-1242">Viral contractile tail ejection system</keyword>
<dbReference type="Gene3D" id="3.40.50.11790">
    <property type="match status" value="1"/>
</dbReference>
<reference evidence="10" key="1">
    <citation type="submission" date="2017-06" db="EMBL/GenBank/DDBJ databases">
        <title>Novel phages from South African skin metaviromes.</title>
        <authorList>
            <person name="van Zyl L.J."/>
            <person name="Abrahams Y."/>
            <person name="Stander E.A."/>
            <person name="Kirby B.M."/>
            <person name="Clavaud C."/>
            <person name="Farcet C."/>
            <person name="Breton L."/>
            <person name="Trindade M.I."/>
        </authorList>
    </citation>
    <scope>NUCLEOTIDE SEQUENCE</scope>
</reference>
<dbReference type="GO" id="GO:0099000">
    <property type="term" value="P:symbiont genome ejection through host cell envelope, contractile tail mechanism"/>
    <property type="evidence" value="ECO:0007669"/>
    <property type="project" value="UniProtKB-KW"/>
</dbReference>
<comment type="similarity">
    <text evidence="1">Belongs to the myoviridae tail sheath protein family.</text>
</comment>
<dbReference type="InterPro" id="IPR020287">
    <property type="entry name" value="Tail_sheath_C"/>
</dbReference>
<dbReference type="Gene3D" id="3.30.1370.220">
    <property type="match status" value="1"/>
</dbReference>
<feature type="domain" description="Tail sheath protein C-terminal" evidence="9">
    <location>
        <begin position="267"/>
        <end position="360"/>
    </location>
</feature>
<feature type="domain" description="Tail sheath protein subtilisin-like" evidence="8">
    <location>
        <begin position="102"/>
        <end position="259"/>
    </location>
</feature>